<keyword evidence="2" id="KW-1185">Reference proteome</keyword>
<organism evidence="1 2">
    <name type="scientific">Beta vulgaris subsp. vulgaris</name>
    <name type="common">Beet</name>
    <dbReference type="NCBI Taxonomy" id="3555"/>
    <lineage>
        <taxon>Eukaryota</taxon>
        <taxon>Viridiplantae</taxon>
        <taxon>Streptophyta</taxon>
        <taxon>Embryophyta</taxon>
        <taxon>Tracheophyta</taxon>
        <taxon>Spermatophyta</taxon>
        <taxon>Magnoliopsida</taxon>
        <taxon>eudicotyledons</taxon>
        <taxon>Gunneridae</taxon>
        <taxon>Pentapetalae</taxon>
        <taxon>Caryophyllales</taxon>
        <taxon>Chenopodiaceae</taxon>
        <taxon>Betoideae</taxon>
        <taxon>Beta</taxon>
    </lineage>
</organism>
<dbReference type="EMBL" id="KQ092403">
    <property type="protein sequence ID" value="KMS94578.1"/>
    <property type="molecule type" value="Genomic_DNA"/>
</dbReference>
<sequence length="261" mass="28360">MDYQTTSEQEAVLFDIPIAKIEARVASKKFYVLIDTCSSVNLISQAVLEQLPRAWKSRYEARSELSQSVLLTAFDGDTRVAPDGHVMLPVVIGNLPSTDILFLVTRTTSHPILLGTNAINLLRLVVDRANGKLLSLSTGESIPLLSETGQYSLPTNQCLDIPLFVIESSIIEPWTEMVVPAAAPIDSMLAHLPSVAVEIAAHPEAISAAGIFAARGFANLQKRAVNVVVSNMSGRAVTLNMEDPLSVWPRYCHPMLPSRSL</sequence>
<dbReference type="InterPro" id="IPR021109">
    <property type="entry name" value="Peptidase_aspartic_dom_sf"/>
</dbReference>
<dbReference type="Gramene" id="KMS94578">
    <property type="protein sequence ID" value="KMS94578"/>
    <property type="gene ID" value="BVRB_020000"/>
</dbReference>
<accession>A0A0J8B408</accession>
<gene>
    <name evidence="1" type="ORF">BVRB_020000</name>
</gene>
<dbReference type="AlphaFoldDB" id="A0A0J8B408"/>
<dbReference type="Proteomes" id="UP000035740">
    <property type="component" value="Unassembled WGS sequence"/>
</dbReference>
<protein>
    <submittedName>
        <fullName evidence="1">Uncharacterized protein</fullName>
    </submittedName>
</protein>
<proteinExistence type="predicted"/>
<dbReference type="Gene3D" id="2.40.70.10">
    <property type="entry name" value="Acid Proteases"/>
    <property type="match status" value="1"/>
</dbReference>
<reference evidence="1 2" key="1">
    <citation type="journal article" date="2014" name="Nature">
        <title>The genome of the recently domesticated crop plant sugar beet (Beta vulgaris).</title>
        <authorList>
            <person name="Dohm J.C."/>
            <person name="Minoche A.E."/>
            <person name="Holtgrawe D."/>
            <person name="Capella-Gutierrez S."/>
            <person name="Zakrzewski F."/>
            <person name="Tafer H."/>
            <person name="Rupp O."/>
            <person name="Sorensen T.R."/>
            <person name="Stracke R."/>
            <person name="Reinhardt R."/>
            <person name="Goesmann A."/>
            <person name="Kraft T."/>
            <person name="Schulz B."/>
            <person name="Stadler P.F."/>
            <person name="Schmidt T."/>
            <person name="Gabaldon T."/>
            <person name="Lehrach H."/>
            <person name="Weisshaar B."/>
            <person name="Himmelbauer H."/>
        </authorList>
    </citation>
    <scope>NUCLEOTIDE SEQUENCE [LARGE SCALE GENOMIC DNA]</scope>
    <source>
        <tissue evidence="1">Taproot</tissue>
    </source>
</reference>
<evidence type="ECO:0000313" key="2">
    <source>
        <dbReference type="Proteomes" id="UP000035740"/>
    </source>
</evidence>
<dbReference type="CDD" id="cd00303">
    <property type="entry name" value="retropepsin_like"/>
    <property type="match status" value="1"/>
</dbReference>
<evidence type="ECO:0000313" key="1">
    <source>
        <dbReference type="EMBL" id="KMS94578.1"/>
    </source>
</evidence>
<name>A0A0J8B408_BETVV</name>